<evidence type="ECO:0000259" key="1">
    <source>
        <dbReference type="PROSITE" id="PS51832"/>
    </source>
</evidence>
<dbReference type="InterPro" id="IPR003607">
    <property type="entry name" value="HD/PDEase_dom"/>
</dbReference>
<dbReference type="GO" id="GO:0016787">
    <property type="term" value="F:hydrolase activity"/>
    <property type="evidence" value="ECO:0007669"/>
    <property type="project" value="UniProtKB-KW"/>
</dbReference>
<dbReference type="SUPFAM" id="SSF109604">
    <property type="entry name" value="HD-domain/PDEase-like"/>
    <property type="match status" value="1"/>
</dbReference>
<reference evidence="2 3" key="1">
    <citation type="submission" date="2023-03" db="EMBL/GenBank/DDBJ databases">
        <title>Novel Species.</title>
        <authorList>
            <person name="Ma S."/>
        </authorList>
    </citation>
    <scope>NUCLEOTIDE SEQUENCE [LARGE SCALE GENOMIC DNA]</scope>
    <source>
        <strain evidence="2 3">LIND6LT2</strain>
    </source>
</reference>
<proteinExistence type="predicted"/>
<feature type="domain" description="HD-GYP" evidence="1">
    <location>
        <begin position="118"/>
        <end position="314"/>
    </location>
</feature>
<keyword evidence="2" id="KW-0378">Hydrolase</keyword>
<dbReference type="SMART" id="SM00471">
    <property type="entry name" value="HDc"/>
    <property type="match status" value="1"/>
</dbReference>
<dbReference type="Gene3D" id="1.10.3210.10">
    <property type="entry name" value="Hypothetical protein af1432"/>
    <property type="match status" value="1"/>
</dbReference>
<dbReference type="RefSeq" id="WP_341876008.1">
    <property type="nucleotide sequence ID" value="NZ_CP121687.1"/>
</dbReference>
<keyword evidence="3" id="KW-1185">Reference proteome</keyword>
<dbReference type="PROSITE" id="PS51832">
    <property type="entry name" value="HD_GYP"/>
    <property type="match status" value="1"/>
</dbReference>
<dbReference type="Proteomes" id="UP001486565">
    <property type="component" value="Chromosome"/>
</dbReference>
<name>A0ABZ2Y3H2_9FIRM</name>
<gene>
    <name evidence="2" type="ORF">QBE51_09260</name>
</gene>
<evidence type="ECO:0000313" key="3">
    <source>
        <dbReference type="Proteomes" id="UP001486565"/>
    </source>
</evidence>
<dbReference type="CDD" id="cd00077">
    <property type="entry name" value="HDc"/>
    <property type="match status" value="1"/>
</dbReference>
<dbReference type="EC" id="3.1.4.-" evidence="2"/>
<dbReference type="EMBL" id="CP121687">
    <property type="protein sequence ID" value="WZL69004.1"/>
    <property type="molecule type" value="Genomic_DNA"/>
</dbReference>
<dbReference type="Pfam" id="PF13487">
    <property type="entry name" value="HD_5"/>
    <property type="match status" value="1"/>
</dbReference>
<dbReference type="PANTHER" id="PTHR43155:SF2">
    <property type="entry name" value="CYCLIC DI-GMP PHOSPHODIESTERASE PA4108"/>
    <property type="match status" value="1"/>
</dbReference>
<sequence length="360" mass="41224">MERIRRVLVDMLEPGMILGKDIDSSLGNMLLKKGYVLDQNLIDKLSEFHVEYVYILETIEEEQKESFSFSKNVTFDEVTYVDHYEEAVKIMTQISHDVRIGKTLKISTVRDVINGLLEQVFAKNNILYCLNLIKNFDDYTYTHCINVCLLATTLGKWLGLNDRDLKQLAYSTIFHDLGKYKIPAEILNKPSRLTDEEFAIMKQHPVYGYEIVKNIIGISPDVAYGVLMHHEKINGTGYPLGIKGNQIHLFAKIICVADIYDALTSDRVYHKKISPFQAADMISRESFTNIDPDITATFLNNISTFYVGCTVVLNTHEKGKIIYLYPNKPTRPLIELENGQYIDLTKDENLDIMIEDLLSS</sequence>
<protein>
    <submittedName>
        <fullName evidence="2">HD-GYP domain-containing protein</fullName>
        <ecNumber evidence="2">3.1.4.-</ecNumber>
    </submittedName>
</protein>
<evidence type="ECO:0000313" key="2">
    <source>
        <dbReference type="EMBL" id="WZL69004.1"/>
    </source>
</evidence>
<dbReference type="InterPro" id="IPR037522">
    <property type="entry name" value="HD_GYP_dom"/>
</dbReference>
<accession>A0ABZ2Y3H2</accession>
<organism evidence="2 3">
    <name type="scientific">Defluviitalea saccharophila</name>
    <dbReference type="NCBI Taxonomy" id="879970"/>
    <lineage>
        <taxon>Bacteria</taxon>
        <taxon>Bacillati</taxon>
        <taxon>Bacillota</taxon>
        <taxon>Clostridia</taxon>
        <taxon>Lachnospirales</taxon>
        <taxon>Defluviitaleaceae</taxon>
        <taxon>Defluviitalea</taxon>
    </lineage>
</organism>
<dbReference type="PANTHER" id="PTHR43155">
    <property type="entry name" value="CYCLIC DI-GMP PHOSPHODIESTERASE PA4108-RELATED"/>
    <property type="match status" value="1"/>
</dbReference>